<organism evidence="1 2">
    <name type="scientific">Anaerotignum lactatifermentans DSM 14214</name>
    <dbReference type="NCBI Taxonomy" id="1121323"/>
    <lineage>
        <taxon>Bacteria</taxon>
        <taxon>Bacillati</taxon>
        <taxon>Bacillota</taxon>
        <taxon>Clostridia</taxon>
        <taxon>Lachnospirales</taxon>
        <taxon>Anaerotignaceae</taxon>
        <taxon>Anaerotignum</taxon>
    </lineage>
</organism>
<evidence type="ECO:0000313" key="1">
    <source>
        <dbReference type="EMBL" id="SHK04105.1"/>
    </source>
</evidence>
<proteinExistence type="predicted"/>
<dbReference type="RefSeq" id="WP_072849817.1">
    <property type="nucleotide sequence ID" value="NZ_FRAH01000013.1"/>
</dbReference>
<evidence type="ECO:0000313" key="2">
    <source>
        <dbReference type="Proteomes" id="UP000183975"/>
    </source>
</evidence>
<sequence>MKKRGHYCKVCGEYKANEKFSGKGHAAHICKTCAALPPERQAEEMTLTRLVNLPWRLSKEQLSWLKKRMKDRRDAVRTLATEQYEIRFPPRIELDELEDDFEEDFDFYMDEETDIE</sequence>
<dbReference type="AlphaFoldDB" id="A0A1M6P865"/>
<accession>A0A1M6P865</accession>
<dbReference type="OrthoDB" id="9801315at2"/>
<dbReference type="EMBL" id="FRAH01000013">
    <property type="protein sequence ID" value="SHK04105.1"/>
    <property type="molecule type" value="Genomic_DNA"/>
</dbReference>
<protein>
    <submittedName>
        <fullName evidence="1">Uncharacterized protein</fullName>
    </submittedName>
</protein>
<dbReference type="Proteomes" id="UP000183975">
    <property type="component" value="Unassembled WGS sequence"/>
</dbReference>
<gene>
    <name evidence="1" type="ORF">SAMN02745138_01031</name>
</gene>
<keyword evidence="2" id="KW-1185">Reference proteome</keyword>
<reference evidence="1 2" key="1">
    <citation type="submission" date="2016-11" db="EMBL/GenBank/DDBJ databases">
        <authorList>
            <person name="Jaros S."/>
            <person name="Januszkiewicz K."/>
            <person name="Wedrychowicz H."/>
        </authorList>
    </citation>
    <scope>NUCLEOTIDE SEQUENCE [LARGE SCALE GENOMIC DNA]</scope>
    <source>
        <strain evidence="1 2">DSM 14214</strain>
    </source>
</reference>
<name>A0A1M6P865_9FIRM</name>